<keyword evidence="11" id="KW-0868">Chloride</keyword>
<keyword evidence="12 15" id="KW-0119">Carbohydrate metabolism</keyword>
<dbReference type="Pfam" id="PF00128">
    <property type="entry name" value="Alpha-amylase"/>
    <property type="match status" value="1"/>
</dbReference>
<dbReference type="EMBL" id="GFTR01006686">
    <property type="protein sequence ID" value="JAW09740.1"/>
    <property type="molecule type" value="Transcribed_RNA"/>
</dbReference>
<dbReference type="AlphaFoldDB" id="A0A224XMS8"/>
<dbReference type="Gene3D" id="2.60.40.1180">
    <property type="entry name" value="Golgi alpha-mannosidase II"/>
    <property type="match status" value="1"/>
</dbReference>
<evidence type="ECO:0000256" key="1">
    <source>
        <dbReference type="ARBA" id="ARBA00000548"/>
    </source>
</evidence>
<reference evidence="19" key="1">
    <citation type="journal article" date="2018" name="PLoS Negl. Trop. Dis.">
        <title>An insight into the salivary gland and fat body transcriptome of Panstrongylus lignarius (Hemiptera: Heteroptera), the main vector of Chagas disease in Peru.</title>
        <authorList>
            <person name="Nevoa J.C."/>
            <person name="Mendes M.T."/>
            <person name="da Silva M.V."/>
            <person name="Soares S.C."/>
            <person name="Oliveira C.J.F."/>
            <person name="Ribeiro J.M.C."/>
        </authorList>
    </citation>
    <scope>NUCLEOTIDE SEQUENCE</scope>
</reference>
<evidence type="ECO:0000256" key="13">
    <source>
        <dbReference type="ARBA" id="ARBA00023295"/>
    </source>
</evidence>
<keyword evidence="9" id="KW-0106">Calcium</keyword>
<dbReference type="InterPro" id="IPR006046">
    <property type="entry name" value="Alpha_amylase"/>
</dbReference>
<evidence type="ECO:0000256" key="10">
    <source>
        <dbReference type="ARBA" id="ARBA00023157"/>
    </source>
</evidence>
<dbReference type="SUPFAM" id="SSF51011">
    <property type="entry name" value="Glycosyl hydrolase domain"/>
    <property type="match status" value="1"/>
</dbReference>
<evidence type="ECO:0000256" key="7">
    <source>
        <dbReference type="ARBA" id="ARBA00022723"/>
    </source>
</evidence>
<evidence type="ECO:0000256" key="9">
    <source>
        <dbReference type="ARBA" id="ARBA00022837"/>
    </source>
</evidence>
<evidence type="ECO:0000256" key="5">
    <source>
        <dbReference type="ARBA" id="ARBA00011245"/>
    </source>
</evidence>
<evidence type="ECO:0000313" key="19">
    <source>
        <dbReference type="EMBL" id="JAW09740.1"/>
    </source>
</evidence>
<dbReference type="InterPro" id="IPR017853">
    <property type="entry name" value="GH"/>
</dbReference>
<keyword evidence="8 15" id="KW-0378">Hydrolase</keyword>
<proteinExistence type="inferred from homology"/>
<evidence type="ECO:0000256" key="2">
    <source>
        <dbReference type="ARBA" id="ARBA00001913"/>
    </source>
</evidence>
<dbReference type="PANTHER" id="PTHR43447">
    <property type="entry name" value="ALPHA-AMYLASE"/>
    <property type="match status" value="1"/>
</dbReference>
<evidence type="ECO:0000256" key="6">
    <source>
        <dbReference type="ARBA" id="ARBA00012595"/>
    </source>
</evidence>
<comment type="cofactor">
    <cofactor evidence="2">
        <name>Ca(2+)</name>
        <dbReference type="ChEBI" id="CHEBI:29108"/>
    </cofactor>
</comment>
<keyword evidence="10" id="KW-1015">Disulfide bond</keyword>
<keyword evidence="16" id="KW-0732">Signal</keyword>
<feature type="domain" description="Glycosyl hydrolase family 13 catalytic" evidence="18">
    <location>
        <begin position="27"/>
        <end position="392"/>
    </location>
</feature>
<comment type="subunit">
    <text evidence="5">Monomer.</text>
</comment>
<evidence type="ECO:0000256" key="12">
    <source>
        <dbReference type="ARBA" id="ARBA00023277"/>
    </source>
</evidence>
<evidence type="ECO:0000256" key="3">
    <source>
        <dbReference type="ARBA" id="ARBA00001923"/>
    </source>
</evidence>
<feature type="domain" description="Alpha-amylase C-terminal" evidence="17">
    <location>
        <begin position="401"/>
        <end position="489"/>
    </location>
</feature>
<dbReference type="CDD" id="cd11317">
    <property type="entry name" value="AmyAc_bac_euk_AmyA"/>
    <property type="match status" value="1"/>
</dbReference>
<dbReference type="SUPFAM" id="SSF51445">
    <property type="entry name" value="(Trans)glycosidases"/>
    <property type="match status" value="1"/>
</dbReference>
<comment type="cofactor">
    <cofactor evidence="3">
        <name>chloride</name>
        <dbReference type="ChEBI" id="CHEBI:17996"/>
    </cofactor>
</comment>
<dbReference type="InterPro" id="IPR006048">
    <property type="entry name" value="A-amylase/branching_C"/>
</dbReference>
<evidence type="ECO:0000259" key="18">
    <source>
        <dbReference type="SMART" id="SM00642"/>
    </source>
</evidence>
<dbReference type="SMART" id="SM00632">
    <property type="entry name" value="Aamy_C"/>
    <property type="match status" value="1"/>
</dbReference>
<keyword evidence="7" id="KW-0479">Metal-binding</keyword>
<dbReference type="GO" id="GO:0004556">
    <property type="term" value="F:alpha-amylase activity"/>
    <property type="evidence" value="ECO:0007669"/>
    <property type="project" value="UniProtKB-UniRule"/>
</dbReference>
<dbReference type="EC" id="3.2.1.1" evidence="6 15"/>
<feature type="signal peptide" evidence="16">
    <location>
        <begin position="1"/>
        <end position="24"/>
    </location>
</feature>
<protein>
    <recommendedName>
        <fullName evidence="6 15">Alpha-amylase</fullName>
        <ecNumber evidence="6 15">3.2.1.1</ecNumber>
    </recommendedName>
</protein>
<dbReference type="PRINTS" id="PR00110">
    <property type="entry name" value="ALPHAAMYLASE"/>
</dbReference>
<evidence type="ECO:0000259" key="17">
    <source>
        <dbReference type="SMART" id="SM00632"/>
    </source>
</evidence>
<evidence type="ECO:0000256" key="14">
    <source>
        <dbReference type="RuleBase" id="RU003615"/>
    </source>
</evidence>
<feature type="chain" id="PRO_5012556129" description="Alpha-amylase" evidence="16">
    <location>
        <begin position="25"/>
        <end position="491"/>
    </location>
</feature>
<dbReference type="SMART" id="SM00642">
    <property type="entry name" value="Aamy"/>
    <property type="match status" value="1"/>
</dbReference>
<dbReference type="InterPro" id="IPR013780">
    <property type="entry name" value="Glyco_hydro_b"/>
</dbReference>
<organism evidence="19">
    <name type="scientific">Panstrongylus lignarius</name>
    <dbReference type="NCBI Taxonomy" id="156445"/>
    <lineage>
        <taxon>Eukaryota</taxon>
        <taxon>Metazoa</taxon>
        <taxon>Ecdysozoa</taxon>
        <taxon>Arthropoda</taxon>
        <taxon>Hexapoda</taxon>
        <taxon>Insecta</taxon>
        <taxon>Pterygota</taxon>
        <taxon>Neoptera</taxon>
        <taxon>Paraneoptera</taxon>
        <taxon>Hemiptera</taxon>
        <taxon>Heteroptera</taxon>
        <taxon>Panheteroptera</taxon>
        <taxon>Cimicomorpha</taxon>
        <taxon>Reduviidae</taxon>
        <taxon>Triatominae</taxon>
        <taxon>Panstrongylus</taxon>
    </lineage>
</organism>
<comment type="catalytic activity">
    <reaction evidence="1 15">
        <text>Endohydrolysis of (1-&gt;4)-alpha-D-glucosidic linkages in polysaccharides containing three or more (1-&gt;4)-alpha-linked D-glucose units.</text>
        <dbReference type="EC" id="3.2.1.1"/>
    </reaction>
</comment>
<dbReference type="Gene3D" id="3.20.20.80">
    <property type="entry name" value="Glycosidases"/>
    <property type="match status" value="1"/>
</dbReference>
<dbReference type="GO" id="GO:0005975">
    <property type="term" value="P:carbohydrate metabolic process"/>
    <property type="evidence" value="ECO:0007669"/>
    <property type="project" value="InterPro"/>
</dbReference>
<dbReference type="InterPro" id="IPR006047">
    <property type="entry name" value="GH13_cat_dom"/>
</dbReference>
<evidence type="ECO:0000256" key="15">
    <source>
        <dbReference type="RuleBase" id="RU361134"/>
    </source>
</evidence>
<keyword evidence="13 15" id="KW-0326">Glycosidase</keyword>
<dbReference type="Pfam" id="PF02806">
    <property type="entry name" value="Alpha-amylase_C"/>
    <property type="match status" value="1"/>
</dbReference>
<sequence>MAIHRCLVFYLFCFVLISIKNISCRDNIIVHLFEWKFDDIARECKEFLGPSKYNAVQISPVIEYARLDGRPWFERYQPISDKIASRSGNWQELRAMVRTCNEANVKVYVDVVFNHMTSTLPSGTEGVAGSTADTEHKDYPVVPYTYQNFHNTCEILSYQDPRQVRNCELVGLHDLDHSQSYVRQKIINNLNTLLNLGVAGFRVDAAKHMWPDQLKQIYNQLNNLSVDAGFPPGTRPCVYQEVIDYGGEAIKSSDYTGLGLVTEFKYGMELSRAFRGKNLLKWFRNFGPAWNLMPSKFALVFIDNHDTQRSGGDILTYKDSRKYKMAVGFMLSWPYGTKRVMSSFDFSSHDQGPPHNPDMTIKEVTTNPDMTCNNGWICEHRWRQIYNMVRFADIVQGTSVEQFWDNGSNQIAYCRGNKGFVAFNGDNYDLNQTLLTCLPAGVYCDIISGLKDSNKCTGKSIQVDNNGKAQIHMSIHDEDGILATHVHSKLS</sequence>
<dbReference type="InterPro" id="IPR031319">
    <property type="entry name" value="A-amylase_C"/>
</dbReference>
<evidence type="ECO:0000256" key="16">
    <source>
        <dbReference type="SAM" id="SignalP"/>
    </source>
</evidence>
<dbReference type="GO" id="GO:0046872">
    <property type="term" value="F:metal ion binding"/>
    <property type="evidence" value="ECO:0007669"/>
    <property type="project" value="UniProtKB-KW"/>
</dbReference>
<comment type="similarity">
    <text evidence="4 14">Belongs to the glycosyl hydrolase 13 family.</text>
</comment>
<evidence type="ECO:0000256" key="4">
    <source>
        <dbReference type="ARBA" id="ARBA00008061"/>
    </source>
</evidence>
<name>A0A224XMS8_9HEMI</name>
<evidence type="ECO:0000256" key="8">
    <source>
        <dbReference type="ARBA" id="ARBA00022801"/>
    </source>
</evidence>
<accession>A0A224XMS8</accession>
<evidence type="ECO:0000256" key="11">
    <source>
        <dbReference type="ARBA" id="ARBA00023214"/>
    </source>
</evidence>